<reference evidence="3" key="1">
    <citation type="journal article" date="2019" name="Int. J. Syst. Evol. Microbiol.">
        <title>The Global Catalogue of Microorganisms (GCM) 10K type strain sequencing project: providing services to taxonomists for standard genome sequencing and annotation.</title>
        <authorList>
            <consortium name="The Broad Institute Genomics Platform"/>
            <consortium name="The Broad Institute Genome Sequencing Center for Infectious Disease"/>
            <person name="Wu L."/>
            <person name="Ma J."/>
        </authorList>
    </citation>
    <scope>NUCLEOTIDE SEQUENCE [LARGE SCALE GENOMIC DNA]</scope>
    <source>
        <strain evidence="3">JCM 31202</strain>
    </source>
</reference>
<evidence type="ECO:0000313" key="2">
    <source>
        <dbReference type="EMBL" id="MFD0900337.1"/>
    </source>
</evidence>
<comment type="caution">
    <text evidence="2">The sequence shown here is derived from an EMBL/GenBank/DDBJ whole genome shotgun (WGS) entry which is preliminary data.</text>
</comment>
<dbReference type="InterPro" id="IPR000073">
    <property type="entry name" value="AB_hydrolase_1"/>
</dbReference>
<protein>
    <submittedName>
        <fullName evidence="2">Alpha/beta fold hydrolase</fullName>
    </submittedName>
</protein>
<dbReference type="Gene3D" id="3.40.50.1820">
    <property type="entry name" value="alpha/beta hydrolase"/>
    <property type="match status" value="1"/>
</dbReference>
<dbReference type="SUPFAM" id="SSF53474">
    <property type="entry name" value="alpha/beta-Hydrolases"/>
    <property type="match status" value="1"/>
</dbReference>
<accession>A0ABW3EM37</accession>
<evidence type="ECO:0000313" key="3">
    <source>
        <dbReference type="Proteomes" id="UP001596972"/>
    </source>
</evidence>
<dbReference type="Pfam" id="PF12697">
    <property type="entry name" value="Abhydrolase_6"/>
    <property type="match status" value="1"/>
</dbReference>
<dbReference type="GO" id="GO:0016787">
    <property type="term" value="F:hydrolase activity"/>
    <property type="evidence" value="ECO:0007669"/>
    <property type="project" value="UniProtKB-KW"/>
</dbReference>
<proteinExistence type="predicted"/>
<sequence length="269" mass="28504">MRETVTHEVGVRTLSPGGPGAPLVVFAHGLEDSWTSWLPVAGELDPAWRALALELPWRPGNDYAWRGRSPGHWLARALDLVGEAPDALVAHSFGAGAALELLCAGGPAPAASAALVCPLYRMPSQPVGWHAFDRSRTTFMQHVRDSVRAGMGSRADTVDPAVLAAMMELALDRVGPIAFLTVFEQFVASAALRLENAAPPAIVLAGGADPTLSRRAAVALAGAMPDARLVYDPGYDHFCHIRHAHRIAGLVADLVGTVRAETRTAGNHR</sequence>
<feature type="domain" description="AB hydrolase-1" evidence="1">
    <location>
        <begin position="24"/>
        <end position="248"/>
    </location>
</feature>
<organism evidence="2 3">
    <name type="scientific">Actinomadura sediminis</name>
    <dbReference type="NCBI Taxonomy" id="1038904"/>
    <lineage>
        <taxon>Bacteria</taxon>
        <taxon>Bacillati</taxon>
        <taxon>Actinomycetota</taxon>
        <taxon>Actinomycetes</taxon>
        <taxon>Streptosporangiales</taxon>
        <taxon>Thermomonosporaceae</taxon>
        <taxon>Actinomadura</taxon>
    </lineage>
</organism>
<keyword evidence="2" id="KW-0378">Hydrolase</keyword>
<gene>
    <name evidence="2" type="ORF">ACFQ11_08035</name>
</gene>
<keyword evidence="3" id="KW-1185">Reference proteome</keyword>
<evidence type="ECO:0000259" key="1">
    <source>
        <dbReference type="Pfam" id="PF12697"/>
    </source>
</evidence>
<dbReference type="EMBL" id="JBHTJA010000010">
    <property type="protein sequence ID" value="MFD0900337.1"/>
    <property type="molecule type" value="Genomic_DNA"/>
</dbReference>
<dbReference type="RefSeq" id="WP_378297308.1">
    <property type="nucleotide sequence ID" value="NZ_JBHTJA010000010.1"/>
</dbReference>
<name>A0ABW3EM37_9ACTN</name>
<dbReference type="Proteomes" id="UP001596972">
    <property type="component" value="Unassembled WGS sequence"/>
</dbReference>
<dbReference type="InterPro" id="IPR029058">
    <property type="entry name" value="AB_hydrolase_fold"/>
</dbReference>